<proteinExistence type="predicted"/>
<feature type="compositionally biased region" description="Basic and acidic residues" evidence="1">
    <location>
        <begin position="34"/>
        <end position="43"/>
    </location>
</feature>
<dbReference type="AlphaFoldDB" id="A0A2P2NGP3"/>
<evidence type="ECO:0000313" key="2">
    <source>
        <dbReference type="EMBL" id="MBX41652.1"/>
    </source>
</evidence>
<organism evidence="2">
    <name type="scientific">Rhizophora mucronata</name>
    <name type="common">Asiatic mangrove</name>
    <dbReference type="NCBI Taxonomy" id="61149"/>
    <lineage>
        <taxon>Eukaryota</taxon>
        <taxon>Viridiplantae</taxon>
        <taxon>Streptophyta</taxon>
        <taxon>Embryophyta</taxon>
        <taxon>Tracheophyta</taxon>
        <taxon>Spermatophyta</taxon>
        <taxon>Magnoliopsida</taxon>
        <taxon>eudicotyledons</taxon>
        <taxon>Gunneridae</taxon>
        <taxon>Pentapetalae</taxon>
        <taxon>rosids</taxon>
        <taxon>fabids</taxon>
        <taxon>Malpighiales</taxon>
        <taxon>Rhizophoraceae</taxon>
        <taxon>Rhizophora</taxon>
    </lineage>
</organism>
<evidence type="ECO:0000256" key="1">
    <source>
        <dbReference type="SAM" id="MobiDB-lite"/>
    </source>
</evidence>
<reference evidence="2" key="1">
    <citation type="submission" date="2018-02" db="EMBL/GenBank/DDBJ databases">
        <title>Rhizophora mucronata_Transcriptome.</title>
        <authorList>
            <person name="Meera S.P."/>
            <person name="Sreeshan A."/>
            <person name="Augustine A."/>
        </authorList>
    </citation>
    <scope>NUCLEOTIDE SEQUENCE</scope>
    <source>
        <tissue evidence="2">Leaf</tissue>
    </source>
</reference>
<accession>A0A2P2NGP3</accession>
<protein>
    <submittedName>
        <fullName evidence="2">Uncharacterized protein</fullName>
    </submittedName>
</protein>
<sequence length="53" mass="6323">MEEFKCRRRDSHGAFINKAMRSSILCSCNKEKNSKRRDEDKRRSCLMSHTMLT</sequence>
<feature type="region of interest" description="Disordered" evidence="1">
    <location>
        <begin position="34"/>
        <end position="53"/>
    </location>
</feature>
<name>A0A2P2NGP3_RHIMU</name>
<dbReference type="EMBL" id="GGEC01061168">
    <property type="protein sequence ID" value="MBX41652.1"/>
    <property type="molecule type" value="Transcribed_RNA"/>
</dbReference>